<organism evidence="2">
    <name type="scientific">uncultured Gemmatimonadaceae bacterium</name>
    <dbReference type="NCBI Taxonomy" id="246130"/>
    <lineage>
        <taxon>Bacteria</taxon>
        <taxon>Pseudomonadati</taxon>
        <taxon>Gemmatimonadota</taxon>
        <taxon>Gemmatimonadia</taxon>
        <taxon>Gemmatimonadales</taxon>
        <taxon>Gemmatimonadaceae</taxon>
        <taxon>environmental samples</taxon>
    </lineage>
</organism>
<proteinExistence type="predicted"/>
<accession>A0A6J4LP97</accession>
<dbReference type="Pfam" id="PF02464">
    <property type="entry name" value="CinA"/>
    <property type="match status" value="1"/>
</dbReference>
<gene>
    <name evidence="2" type="ORF">AVDCRST_MAG40-2271</name>
</gene>
<dbReference type="InterPro" id="IPR036653">
    <property type="entry name" value="CinA-like_C"/>
</dbReference>
<dbReference type="Gene3D" id="3.90.950.20">
    <property type="entry name" value="CinA-like"/>
    <property type="match status" value="1"/>
</dbReference>
<evidence type="ECO:0000313" key="2">
    <source>
        <dbReference type="EMBL" id="CAA9338239.1"/>
    </source>
</evidence>
<name>A0A6J4LP97_9BACT</name>
<feature type="non-terminal residue" evidence="2">
    <location>
        <position position="1"/>
    </location>
</feature>
<dbReference type="AlphaFoldDB" id="A0A6J4LP97"/>
<feature type="domain" description="CinA C-terminal" evidence="1">
    <location>
        <begin position="1"/>
        <end position="49"/>
    </location>
</feature>
<dbReference type="SUPFAM" id="SSF142433">
    <property type="entry name" value="CinA-like"/>
    <property type="match status" value="1"/>
</dbReference>
<reference evidence="2" key="1">
    <citation type="submission" date="2020-02" db="EMBL/GenBank/DDBJ databases">
        <authorList>
            <person name="Meier V. D."/>
        </authorList>
    </citation>
    <scope>NUCLEOTIDE SEQUENCE</scope>
    <source>
        <strain evidence="2">AVDCRST_MAG40</strain>
    </source>
</reference>
<dbReference type="EMBL" id="CADCTX010000662">
    <property type="protein sequence ID" value="CAA9338239.1"/>
    <property type="molecule type" value="Genomic_DNA"/>
</dbReference>
<evidence type="ECO:0000259" key="1">
    <source>
        <dbReference type="Pfam" id="PF02464"/>
    </source>
</evidence>
<protein>
    <recommendedName>
        <fullName evidence="1">CinA C-terminal domain-containing protein</fullName>
    </recommendedName>
</protein>
<dbReference type="InterPro" id="IPR008136">
    <property type="entry name" value="CinA_C"/>
</dbReference>
<sequence length="69" mass="7174">GTAEKPVGTVWVAVDVNGAITARRPVMVGDRDEIRQRAAQAALETIRRALSGGPTPATVEAPDGIALPR</sequence>